<evidence type="ECO:0000256" key="4">
    <source>
        <dbReference type="ARBA" id="ARBA00022692"/>
    </source>
</evidence>
<dbReference type="PANTHER" id="PTHR42810:SF2">
    <property type="entry name" value="PURINE PERMEASE C1399.01C-RELATED"/>
    <property type="match status" value="1"/>
</dbReference>
<keyword evidence="3" id="KW-0813">Transport</keyword>
<evidence type="ECO:0000256" key="1">
    <source>
        <dbReference type="ARBA" id="ARBA00004141"/>
    </source>
</evidence>
<dbReference type="STRING" id="258515.SAMN05192585_10640"/>
<dbReference type="PROSITE" id="PS01116">
    <property type="entry name" value="XANTH_URACIL_PERMASE"/>
    <property type="match status" value="1"/>
</dbReference>
<sequence length="464" mass="48304">MTAQKLPAGYLPDERPPVGKLILFALQQIIVMFPATVLVALLTGFHVSTTIFASGLATLGFILVTGRKIPLFYGSSFSYIAAICSITGAQAFAGPVADDKIAAAQFGIVLSGLVSIAAGLIIKQFGQEAIEKVLPPTVTGSIAIVIGLSLAGSAISNPVSLPSNVTEANQPLALNLAWVICLVTLLSTILFSVYLKGTWSQIPILLGLLTGYVVALVLGLLNDINFVDFNKITDSGSLFAIPAIGFALPHFTLPLPNLAAVAAIMPIAIATIPESTAHLYQLDIYVNDLAKKKNSDKKYPIADKLGLNLIGDGLGDMISAMIGGPAGTNYGENLSTMAITRNFSTPVLIVAAGITMLISCFTPLTAAVYSIPSAVIGGISIYLFGVIASQGITIMHTRNVDLFDSRNLAVISTILIIGIGGSFAFEGGMIPMFGVKLPAIATAAVFGILLNLLVNIGKNKSENA</sequence>
<evidence type="ECO:0000256" key="3">
    <source>
        <dbReference type="ARBA" id="ARBA00022448"/>
    </source>
</evidence>
<keyword evidence="4 7" id="KW-0812">Transmembrane</keyword>
<feature type="transmembrane region" description="Helical" evidence="7">
    <location>
        <begin position="77"/>
        <end position="97"/>
    </location>
</feature>
<dbReference type="InterPro" id="IPR006042">
    <property type="entry name" value="Xan_ur_permease"/>
</dbReference>
<proteinExistence type="inferred from homology"/>
<evidence type="ECO:0000256" key="7">
    <source>
        <dbReference type="SAM" id="Phobius"/>
    </source>
</evidence>
<evidence type="ECO:0000256" key="5">
    <source>
        <dbReference type="ARBA" id="ARBA00022989"/>
    </source>
</evidence>
<feature type="transmembrane region" description="Helical" evidence="7">
    <location>
        <begin position="437"/>
        <end position="456"/>
    </location>
</feature>
<dbReference type="Proteomes" id="UP000199182">
    <property type="component" value="Unassembled WGS sequence"/>
</dbReference>
<comment type="similarity">
    <text evidence="2">Belongs to the nucleobase:cation symporter-2 (NCS2) (TC 2.A.40) family.</text>
</comment>
<feature type="transmembrane region" description="Helical" evidence="7">
    <location>
        <begin position="103"/>
        <end position="122"/>
    </location>
</feature>
<protein>
    <submittedName>
        <fullName evidence="8">Uracil permease</fullName>
    </submittedName>
</protein>
<comment type="subcellular location">
    <subcellularLocation>
        <location evidence="1">Membrane</location>
        <topology evidence="1">Multi-pass membrane protein</topology>
    </subcellularLocation>
</comment>
<dbReference type="EMBL" id="FNID01000006">
    <property type="protein sequence ID" value="SDM84850.1"/>
    <property type="molecule type" value="Genomic_DNA"/>
</dbReference>
<dbReference type="GO" id="GO:0005886">
    <property type="term" value="C:plasma membrane"/>
    <property type="evidence" value="ECO:0007669"/>
    <property type="project" value="TreeGrafter"/>
</dbReference>
<feature type="transmembrane region" description="Helical" evidence="7">
    <location>
        <begin position="407"/>
        <end position="425"/>
    </location>
</feature>
<evidence type="ECO:0000256" key="6">
    <source>
        <dbReference type="ARBA" id="ARBA00023136"/>
    </source>
</evidence>
<dbReference type="PANTHER" id="PTHR42810">
    <property type="entry name" value="PURINE PERMEASE C1399.01C-RELATED"/>
    <property type="match status" value="1"/>
</dbReference>
<feature type="transmembrane region" description="Helical" evidence="7">
    <location>
        <begin position="134"/>
        <end position="156"/>
    </location>
</feature>
<keyword evidence="6 7" id="KW-0472">Membrane</keyword>
<keyword evidence="9" id="KW-1185">Reference proteome</keyword>
<evidence type="ECO:0000313" key="8">
    <source>
        <dbReference type="EMBL" id="SDM84850.1"/>
    </source>
</evidence>
<dbReference type="AlphaFoldDB" id="A0A1G9WK33"/>
<dbReference type="InterPro" id="IPR006043">
    <property type="entry name" value="NCS2"/>
</dbReference>
<accession>A0A1G9WK33</accession>
<dbReference type="RefSeq" id="WP_242871675.1">
    <property type="nucleotide sequence ID" value="NZ_FNID01000006.1"/>
</dbReference>
<feature type="transmembrane region" description="Helical" evidence="7">
    <location>
        <begin position="47"/>
        <end position="65"/>
    </location>
</feature>
<feature type="transmembrane region" description="Helical" evidence="7">
    <location>
        <begin position="176"/>
        <end position="195"/>
    </location>
</feature>
<name>A0A1G9WK33_9FIRM</name>
<dbReference type="Pfam" id="PF00860">
    <property type="entry name" value="Xan_ur_permease"/>
    <property type="match status" value="1"/>
</dbReference>
<organism evidence="8 9">
    <name type="scientific">Acetanaerobacterium elongatum</name>
    <dbReference type="NCBI Taxonomy" id="258515"/>
    <lineage>
        <taxon>Bacteria</taxon>
        <taxon>Bacillati</taxon>
        <taxon>Bacillota</taxon>
        <taxon>Clostridia</taxon>
        <taxon>Eubacteriales</taxon>
        <taxon>Oscillospiraceae</taxon>
        <taxon>Acetanaerobacterium</taxon>
    </lineage>
</organism>
<reference evidence="8 9" key="1">
    <citation type="submission" date="2016-10" db="EMBL/GenBank/DDBJ databases">
        <authorList>
            <person name="de Groot N.N."/>
        </authorList>
    </citation>
    <scope>NUCLEOTIDE SEQUENCE [LARGE SCALE GENOMIC DNA]</scope>
    <source>
        <strain evidence="8 9">CGMCC 1.5012</strain>
    </source>
</reference>
<feature type="transmembrane region" description="Helical" evidence="7">
    <location>
        <begin position="347"/>
        <end position="369"/>
    </location>
</feature>
<gene>
    <name evidence="8" type="ORF">SAMN05192585_10640</name>
</gene>
<feature type="transmembrane region" description="Helical" evidence="7">
    <location>
        <begin position="21"/>
        <end position="41"/>
    </location>
</feature>
<evidence type="ECO:0000256" key="2">
    <source>
        <dbReference type="ARBA" id="ARBA00008821"/>
    </source>
</evidence>
<feature type="transmembrane region" description="Helical" evidence="7">
    <location>
        <begin position="375"/>
        <end position="395"/>
    </location>
</feature>
<dbReference type="GO" id="GO:0042907">
    <property type="term" value="F:xanthine transmembrane transporter activity"/>
    <property type="evidence" value="ECO:0007669"/>
    <property type="project" value="TreeGrafter"/>
</dbReference>
<feature type="transmembrane region" description="Helical" evidence="7">
    <location>
        <begin position="202"/>
        <end position="221"/>
    </location>
</feature>
<evidence type="ECO:0000313" key="9">
    <source>
        <dbReference type="Proteomes" id="UP000199182"/>
    </source>
</evidence>
<keyword evidence="5 7" id="KW-1133">Transmembrane helix</keyword>